<evidence type="ECO:0000313" key="7">
    <source>
        <dbReference type="EMBL" id="PZX48307.1"/>
    </source>
</evidence>
<dbReference type="Proteomes" id="UP000248882">
    <property type="component" value="Unassembled WGS sequence"/>
</dbReference>
<dbReference type="InterPro" id="IPR041700">
    <property type="entry name" value="OMP_b-brl_3"/>
</dbReference>
<evidence type="ECO:0000259" key="6">
    <source>
        <dbReference type="Pfam" id="PF14905"/>
    </source>
</evidence>
<keyword evidence="4" id="KW-0732">Signal</keyword>
<dbReference type="AlphaFoldDB" id="A0A2W7QXB8"/>
<dbReference type="EMBL" id="QKZT01000021">
    <property type="protein sequence ID" value="PZX48307.1"/>
    <property type="molecule type" value="Genomic_DNA"/>
</dbReference>
<keyword evidence="3" id="KW-0998">Cell outer membrane</keyword>
<dbReference type="InterPro" id="IPR037066">
    <property type="entry name" value="Plug_dom_sf"/>
</dbReference>
<dbReference type="PANTHER" id="PTHR40980">
    <property type="entry name" value="PLUG DOMAIN-CONTAINING PROTEIN"/>
    <property type="match status" value="1"/>
</dbReference>
<name>A0A2W7QXB8_9BACT</name>
<dbReference type="InterPro" id="IPR008969">
    <property type="entry name" value="CarboxyPept-like_regulatory"/>
</dbReference>
<dbReference type="InterPro" id="IPR036942">
    <property type="entry name" value="Beta-barrel_TonB_sf"/>
</dbReference>
<feature type="signal peptide" evidence="4">
    <location>
        <begin position="1"/>
        <end position="19"/>
    </location>
</feature>
<dbReference type="SUPFAM" id="SSF49464">
    <property type="entry name" value="Carboxypeptidase regulatory domain-like"/>
    <property type="match status" value="1"/>
</dbReference>
<evidence type="ECO:0000256" key="1">
    <source>
        <dbReference type="ARBA" id="ARBA00004442"/>
    </source>
</evidence>
<keyword evidence="8" id="KW-1185">Reference proteome</keyword>
<evidence type="ECO:0000256" key="3">
    <source>
        <dbReference type="ARBA" id="ARBA00023237"/>
    </source>
</evidence>
<proteinExistence type="predicted"/>
<dbReference type="GO" id="GO:0009279">
    <property type="term" value="C:cell outer membrane"/>
    <property type="evidence" value="ECO:0007669"/>
    <property type="project" value="UniProtKB-SubCell"/>
</dbReference>
<evidence type="ECO:0000256" key="2">
    <source>
        <dbReference type="ARBA" id="ARBA00023136"/>
    </source>
</evidence>
<evidence type="ECO:0000256" key="4">
    <source>
        <dbReference type="SAM" id="SignalP"/>
    </source>
</evidence>
<feature type="domain" description="Outer membrane protein beta-barrel" evidence="6">
    <location>
        <begin position="387"/>
        <end position="799"/>
    </location>
</feature>
<dbReference type="PANTHER" id="PTHR40980:SF4">
    <property type="entry name" value="TONB-DEPENDENT RECEPTOR-LIKE BETA-BARREL DOMAIN-CONTAINING PROTEIN"/>
    <property type="match status" value="1"/>
</dbReference>
<dbReference type="Gene3D" id="2.60.40.1120">
    <property type="entry name" value="Carboxypeptidase-like, regulatory domain"/>
    <property type="match status" value="1"/>
</dbReference>
<gene>
    <name evidence="7" type="ORF">LV85_03717</name>
</gene>
<dbReference type="Pfam" id="PF13620">
    <property type="entry name" value="CarboxypepD_reg"/>
    <property type="match status" value="1"/>
</dbReference>
<comment type="subcellular location">
    <subcellularLocation>
        <location evidence="1">Cell outer membrane</location>
    </subcellularLocation>
</comment>
<feature type="domain" description="TonB-dependent receptor plug" evidence="5">
    <location>
        <begin position="130"/>
        <end position="217"/>
    </location>
</feature>
<evidence type="ECO:0000259" key="5">
    <source>
        <dbReference type="Pfam" id="PF07715"/>
    </source>
</evidence>
<feature type="chain" id="PRO_5015889356" evidence="4">
    <location>
        <begin position="20"/>
        <end position="820"/>
    </location>
</feature>
<dbReference type="OrthoDB" id="972646at2"/>
<reference evidence="7 8" key="1">
    <citation type="submission" date="2018-06" db="EMBL/GenBank/DDBJ databases">
        <title>Genomic Encyclopedia of Archaeal and Bacterial Type Strains, Phase II (KMG-II): from individual species to whole genera.</title>
        <authorList>
            <person name="Goeker M."/>
        </authorList>
    </citation>
    <scope>NUCLEOTIDE SEQUENCE [LARGE SCALE GENOMIC DNA]</scope>
    <source>
        <strain evidence="7 8">DSM 19830</strain>
    </source>
</reference>
<evidence type="ECO:0000313" key="8">
    <source>
        <dbReference type="Proteomes" id="UP000248882"/>
    </source>
</evidence>
<organism evidence="7 8">
    <name type="scientific">Algoriphagus chordae</name>
    <dbReference type="NCBI Taxonomy" id="237019"/>
    <lineage>
        <taxon>Bacteria</taxon>
        <taxon>Pseudomonadati</taxon>
        <taxon>Bacteroidota</taxon>
        <taxon>Cytophagia</taxon>
        <taxon>Cytophagales</taxon>
        <taxon>Cyclobacteriaceae</taxon>
        <taxon>Algoriphagus</taxon>
    </lineage>
</organism>
<dbReference type="SUPFAM" id="SSF56935">
    <property type="entry name" value="Porins"/>
    <property type="match status" value="1"/>
</dbReference>
<dbReference type="Pfam" id="PF14905">
    <property type="entry name" value="OMP_b-brl_3"/>
    <property type="match status" value="1"/>
</dbReference>
<sequence length="820" mass="92436">MNRLFLLLFLSLFYETAFSQTSIKGKLIDRSENSPLEYASVAIFQTKDSALVSGAVTDQEGVFYLEGLKTGSYYLLAQFMGYETTTVSDITISKNQSLDLGTISLNPDQQLLAEVEVSGRKFTTMNQVDRQVYNSDNFLTSQGGTATDVLRNLPSVSINAQGEIAVRGTTGFVVMINGKPSQSSPEALLSQLPANAIENIELVTSPSAKYDPEGKAGIINIITKKGAADGTFVQVNAKFGMPSIEPYDNKNKPQRYGADFTINHKKGKWDLSLGGNYQRNDINGRREGNVYTISGDTTTYFPSDGERSTDAKTFSGRFTLAYAPNEANDFSLGFYAGKKTADRTADILYYDNHAEVNGQRIYTMQYYNENLRIRRGDFVLGSLDYKHTFQNKSQLSGSFLYEYTMLGGPTTNRNLGYPDTSIIYQDEYNTNDNPLNGTRLQLDYKAAPKAFGTLEFGYQFRYLNHTGDFVYERKNNETGEFELVPEFSSAVDLNRVLHSGYGQLTGEKGKWSYAAGARLEIMDRIFDLKDIGGTVDTTYLYDFVKLYPSASLQYSFNDELQVKTSYSKRVERTTTFKMNPFPEREHSETLEQGDPTLLPEFVDLVELGVVKNFGDNSFTATSYFRNIQNLVNRVNTVYNDTILNRIYSNVGTGKSLGIEVGLELNPTDWWQIFAGTNVYHYSINGEFDDKPIHSESWIYSINANTSFNFGKNWEAQLAVNYLSPTNTAQGEDSRFLSPNLNIKKTFLDGRLSTTLQWLNIDMGLLPTNEQRISTWVDGEFYTTTNYVYEVDVIQLNISYSFNKLKNNSRFIKSEFGEKEF</sequence>
<dbReference type="InterPro" id="IPR012910">
    <property type="entry name" value="Plug_dom"/>
</dbReference>
<protein>
    <submittedName>
        <fullName evidence="7">Outer membrane receptor protein involved in Fe transport</fullName>
    </submittedName>
</protein>
<accession>A0A2W7QXB8</accession>
<dbReference type="Pfam" id="PF07715">
    <property type="entry name" value="Plug"/>
    <property type="match status" value="1"/>
</dbReference>
<dbReference type="Gene3D" id="2.40.170.20">
    <property type="entry name" value="TonB-dependent receptor, beta-barrel domain"/>
    <property type="match status" value="1"/>
</dbReference>
<dbReference type="RefSeq" id="WP_111322227.1">
    <property type="nucleotide sequence ID" value="NZ_QKZT01000021.1"/>
</dbReference>
<keyword evidence="2" id="KW-0472">Membrane</keyword>
<dbReference type="Gene3D" id="2.170.130.10">
    <property type="entry name" value="TonB-dependent receptor, plug domain"/>
    <property type="match status" value="1"/>
</dbReference>
<keyword evidence="7" id="KW-0675">Receptor</keyword>
<comment type="caution">
    <text evidence="7">The sequence shown here is derived from an EMBL/GenBank/DDBJ whole genome shotgun (WGS) entry which is preliminary data.</text>
</comment>